<keyword evidence="3" id="KW-1185">Reference proteome</keyword>
<accession>A0A9J5Z1J4</accession>
<name>A0A9J5Z1J4_SOLCO</name>
<feature type="region of interest" description="Disordered" evidence="1">
    <location>
        <begin position="28"/>
        <end position="54"/>
    </location>
</feature>
<dbReference type="AlphaFoldDB" id="A0A9J5Z1J4"/>
<gene>
    <name evidence="2" type="ORF">H5410_026752</name>
</gene>
<dbReference type="EMBL" id="JACXVP010000005">
    <property type="protein sequence ID" value="KAG5605260.1"/>
    <property type="molecule type" value="Genomic_DNA"/>
</dbReference>
<protein>
    <submittedName>
        <fullName evidence="2">Uncharacterized protein</fullName>
    </submittedName>
</protein>
<sequence length="335" mass="37503">MADGYLKFSCHTPSVIVLDRFNGVSDPTVRRGLSGRTRSSNKDNLNTPENSEVSHPMLELHVANSKTLGPMLDSKYDSKNDPSSYACKVFAEMTDKKIDMEVKHPGEYGDLIMFDNNCLALPCLPSIFSRTQLMGRSVFDYFKEFGHANLYRFPPDHFGFSFAFDPGSSLLPVILLFTHDCGCFKELIRIFTCHMNSTSNAHCILPQFPFDPGANLFIICPGGCLQVFTLQPEASNWDLAICFMSMALIELTAKASYRYIAAATPYITKVLPNAISSCFLVSRVIMSEAKLDSCGQLCFSLLLLIVVKKVFQQQLDFKVLTTCSPEMEFELLNDY</sequence>
<feature type="compositionally biased region" description="Polar residues" evidence="1">
    <location>
        <begin position="36"/>
        <end position="53"/>
    </location>
</feature>
<evidence type="ECO:0000313" key="3">
    <source>
        <dbReference type="Proteomes" id="UP000824120"/>
    </source>
</evidence>
<reference evidence="2 3" key="1">
    <citation type="submission" date="2020-09" db="EMBL/GenBank/DDBJ databases">
        <title>De no assembly of potato wild relative species, Solanum commersonii.</title>
        <authorList>
            <person name="Cho K."/>
        </authorList>
    </citation>
    <scope>NUCLEOTIDE SEQUENCE [LARGE SCALE GENOMIC DNA]</scope>
    <source>
        <strain evidence="2">LZ3.2</strain>
        <tissue evidence="2">Leaf</tissue>
    </source>
</reference>
<comment type="caution">
    <text evidence="2">The sequence shown here is derived from an EMBL/GenBank/DDBJ whole genome shotgun (WGS) entry which is preliminary data.</text>
</comment>
<evidence type="ECO:0000256" key="1">
    <source>
        <dbReference type="SAM" id="MobiDB-lite"/>
    </source>
</evidence>
<organism evidence="2 3">
    <name type="scientific">Solanum commersonii</name>
    <name type="common">Commerson's wild potato</name>
    <name type="synonym">Commerson's nightshade</name>
    <dbReference type="NCBI Taxonomy" id="4109"/>
    <lineage>
        <taxon>Eukaryota</taxon>
        <taxon>Viridiplantae</taxon>
        <taxon>Streptophyta</taxon>
        <taxon>Embryophyta</taxon>
        <taxon>Tracheophyta</taxon>
        <taxon>Spermatophyta</taxon>
        <taxon>Magnoliopsida</taxon>
        <taxon>eudicotyledons</taxon>
        <taxon>Gunneridae</taxon>
        <taxon>Pentapetalae</taxon>
        <taxon>asterids</taxon>
        <taxon>lamiids</taxon>
        <taxon>Solanales</taxon>
        <taxon>Solanaceae</taxon>
        <taxon>Solanoideae</taxon>
        <taxon>Solaneae</taxon>
        <taxon>Solanum</taxon>
    </lineage>
</organism>
<proteinExistence type="predicted"/>
<dbReference type="Proteomes" id="UP000824120">
    <property type="component" value="Chromosome 5"/>
</dbReference>
<evidence type="ECO:0000313" key="2">
    <source>
        <dbReference type="EMBL" id="KAG5605260.1"/>
    </source>
</evidence>